<dbReference type="EMBL" id="QLMA01000009">
    <property type="protein sequence ID" value="RAJ75521.1"/>
    <property type="molecule type" value="Genomic_DNA"/>
</dbReference>
<protein>
    <submittedName>
        <fullName evidence="2">Mu transposase-like protein</fullName>
    </submittedName>
</protein>
<dbReference type="Gene3D" id="3.30.420.10">
    <property type="entry name" value="Ribonuclease H-like superfamily/Ribonuclease H"/>
    <property type="match status" value="1"/>
</dbReference>
<gene>
    <name evidence="2" type="ORF">CLV59_109135</name>
</gene>
<reference evidence="2 3" key="1">
    <citation type="submission" date="2018-06" db="EMBL/GenBank/DDBJ databases">
        <title>Genomic Encyclopedia of Archaeal and Bacterial Type Strains, Phase II (KMG-II): from individual species to whole genera.</title>
        <authorList>
            <person name="Goeker M."/>
        </authorList>
    </citation>
    <scope>NUCLEOTIDE SEQUENCE [LARGE SCALE GENOMIC DNA]</scope>
    <source>
        <strain evidence="2 3">DSM 29821</strain>
    </source>
</reference>
<accession>A0A327VWG4</accession>
<sequence length="653" mass="76122">MKFDTQNRLCIEGHEFIRTSHSPEGLVPKGTYDSLKQRNRIEVLDRGGNGRSVLIVYETLPDNYKQLILEKYGNPYIYVAKQPLLQFIRKDIKAERFFLDYRYDEHKCLPTTHVSQYTQAASWLNMLLEMRNNKRQVKKQLGLTMEEFWKVVLEMVVVQNIELPHSYRRLTEKLQAYQQEGYAALIDWRFGNQNSTKVKDKLAEAVLFELISHPNQHDDSVIATAYNQWAQQRSYPTIGAGTVGNYRRNNAYQLQLFREGNAAWYNQYGRQTKRNRPSAPLLLVGSDDNDIDLYFRDEQSNAQGRLQVQYYHRFKAVIISDAFNDYPLGYCYADGISTELVKMAYLDAMHHIYTLTGAWYLPHQLQTDRWNLKALLPFYQSVDAEYFPASAKSPRGKYIERSFGKQWHQHLRRFQNYAGNNITSDFRLNPDHMANAKTQFPHKEEGITILEAFIDGLRQEKDPETGMSRQEVWMAAFQASDMSKARCISEEQMLRLFGVRHEYTNTITNGGIRLTIQGKPYEYQIPDELYLQHVGKKIQVIYDPLDFSRILVTDEHQLRFIASSYEKLPAARADYQTGDQERLFRLLQQKKAMVQQIMDKKKDRAAILAEHQTDAMGLLQARVMIKETKQAAESIALHTPVLPPENFDPLDLM</sequence>
<evidence type="ECO:0000259" key="1">
    <source>
        <dbReference type="Pfam" id="PF09299"/>
    </source>
</evidence>
<organism evidence="2 3">
    <name type="scientific">Chitinophaga dinghuensis</name>
    <dbReference type="NCBI Taxonomy" id="1539050"/>
    <lineage>
        <taxon>Bacteria</taxon>
        <taxon>Pseudomonadati</taxon>
        <taxon>Bacteroidota</taxon>
        <taxon>Chitinophagia</taxon>
        <taxon>Chitinophagales</taxon>
        <taxon>Chitinophagaceae</taxon>
        <taxon>Chitinophaga</taxon>
    </lineage>
</organism>
<evidence type="ECO:0000313" key="3">
    <source>
        <dbReference type="Proteomes" id="UP000249819"/>
    </source>
</evidence>
<dbReference type="Pfam" id="PF09299">
    <property type="entry name" value="Mu-transpos_C"/>
    <property type="match status" value="1"/>
</dbReference>
<keyword evidence="3" id="KW-1185">Reference proteome</keyword>
<dbReference type="InterPro" id="IPR015378">
    <property type="entry name" value="Transposase-like_Mu_C"/>
</dbReference>
<dbReference type="RefSeq" id="WP_111594678.1">
    <property type="nucleotide sequence ID" value="NZ_QLMA01000009.1"/>
</dbReference>
<evidence type="ECO:0000313" key="2">
    <source>
        <dbReference type="EMBL" id="RAJ75521.1"/>
    </source>
</evidence>
<dbReference type="AlphaFoldDB" id="A0A327VWG4"/>
<dbReference type="OrthoDB" id="612554at2"/>
<proteinExistence type="predicted"/>
<dbReference type="Proteomes" id="UP000249819">
    <property type="component" value="Unassembled WGS sequence"/>
</dbReference>
<name>A0A327VWG4_9BACT</name>
<dbReference type="GO" id="GO:0003676">
    <property type="term" value="F:nucleic acid binding"/>
    <property type="evidence" value="ECO:0007669"/>
    <property type="project" value="InterPro"/>
</dbReference>
<feature type="domain" description="Transposase-like Mu C-terminal" evidence="1">
    <location>
        <begin position="505"/>
        <end position="561"/>
    </location>
</feature>
<dbReference type="InterPro" id="IPR036397">
    <property type="entry name" value="RNaseH_sf"/>
</dbReference>
<comment type="caution">
    <text evidence="2">The sequence shown here is derived from an EMBL/GenBank/DDBJ whole genome shotgun (WGS) entry which is preliminary data.</text>
</comment>